<dbReference type="SUPFAM" id="SSF48179">
    <property type="entry name" value="6-phosphogluconate dehydrogenase C-terminal domain-like"/>
    <property type="match status" value="1"/>
</dbReference>
<evidence type="ECO:0000259" key="4">
    <source>
        <dbReference type="Pfam" id="PF21761"/>
    </source>
</evidence>
<dbReference type="PANTHER" id="PTHR43580">
    <property type="entry name" value="OXIDOREDUCTASE GLYR1-RELATED"/>
    <property type="match status" value="1"/>
</dbReference>
<dbReference type="Pfam" id="PF03446">
    <property type="entry name" value="NAD_binding_2"/>
    <property type="match status" value="1"/>
</dbReference>
<dbReference type="PANTHER" id="PTHR43580:SF2">
    <property type="entry name" value="CYTOKINE-LIKE NUCLEAR FACTOR N-PAC"/>
    <property type="match status" value="1"/>
</dbReference>
<dbReference type="InterPro" id="IPR036291">
    <property type="entry name" value="NAD(P)-bd_dom_sf"/>
</dbReference>
<gene>
    <name evidence="5" type="ORF">JOL79_24520</name>
</gene>
<accession>A0A940WJU0</accession>
<keyword evidence="2" id="KW-0560">Oxidoreductase</keyword>
<protein>
    <submittedName>
        <fullName evidence="5">NAD(P)-dependent oxidoreductase</fullName>
    </submittedName>
</protein>
<dbReference type="InterPro" id="IPR015815">
    <property type="entry name" value="HIBADH-related"/>
</dbReference>
<dbReference type="RefSeq" id="WP_210158234.1">
    <property type="nucleotide sequence ID" value="NZ_JAFCNB010000016.1"/>
</dbReference>
<dbReference type="InterPro" id="IPR008927">
    <property type="entry name" value="6-PGluconate_DH-like_C_sf"/>
</dbReference>
<dbReference type="InterPro" id="IPR013328">
    <property type="entry name" value="6PGD_dom2"/>
</dbReference>
<evidence type="ECO:0000313" key="5">
    <source>
        <dbReference type="EMBL" id="MBP2706955.1"/>
    </source>
</evidence>
<dbReference type="AlphaFoldDB" id="A0A940WJU0"/>
<comment type="similarity">
    <text evidence="1">Belongs to the HIBADH-related family.</text>
</comment>
<reference evidence="5" key="1">
    <citation type="submission" date="2021-02" db="EMBL/GenBank/DDBJ databases">
        <title>Draft genome sequence of Microbispora sp. RL4-1S isolated from rice leaves in Thailand.</title>
        <authorList>
            <person name="Muangham S."/>
            <person name="Duangmal K."/>
        </authorList>
    </citation>
    <scope>NUCLEOTIDE SEQUENCE</scope>
    <source>
        <strain evidence="5">RL4-1S</strain>
    </source>
</reference>
<dbReference type="GO" id="GO:0016491">
    <property type="term" value="F:oxidoreductase activity"/>
    <property type="evidence" value="ECO:0007669"/>
    <property type="project" value="UniProtKB-KW"/>
</dbReference>
<dbReference type="GO" id="GO:0050661">
    <property type="term" value="F:NADP binding"/>
    <property type="evidence" value="ECO:0007669"/>
    <property type="project" value="InterPro"/>
</dbReference>
<dbReference type="InterPro" id="IPR051265">
    <property type="entry name" value="HIBADH-related_NP60_sf"/>
</dbReference>
<sequence>MTSTTPDPRLPSAEGSDAVPVTVLGLGPMGRALASAFLDAGHPVTVWNRTPGKAGDLAERGAAVVAGSVGDAVHAGQVIVTCLIDYDAVRSTLERAACDWAGRTFVNLTSGHPAEAREMARWTSSRGIDYLDGAILTPTPAIGTPSATVLYSGAADVHAAVEVTMRALGGTAVYLGDDPGRASAYDIALLDIFGTSVSGIVHAFVLAEAEGITPRRFAAFARGVGALLPEMIDRFAEQIEAGDYPGDRSTIVSAASGIRHVIAGASGHGIDVGVLAAARSIIDRAVADGHGADGLARLTTVLRAAQ</sequence>
<keyword evidence="6" id="KW-1185">Reference proteome</keyword>
<name>A0A940WJU0_9ACTN</name>
<dbReference type="Proteomes" id="UP000674234">
    <property type="component" value="Unassembled WGS sequence"/>
</dbReference>
<dbReference type="Gene3D" id="1.10.1040.10">
    <property type="entry name" value="N-(1-d-carboxylethyl)-l-norvaline Dehydrogenase, domain 2"/>
    <property type="match status" value="1"/>
</dbReference>
<dbReference type="Pfam" id="PF21761">
    <property type="entry name" value="RedAm-like_C"/>
    <property type="match status" value="1"/>
</dbReference>
<dbReference type="InterPro" id="IPR048666">
    <property type="entry name" value="RedAm-like_C"/>
</dbReference>
<organism evidence="5 6">
    <name type="scientific">Microbispora oryzae</name>
    <dbReference type="NCBI Taxonomy" id="2806554"/>
    <lineage>
        <taxon>Bacteria</taxon>
        <taxon>Bacillati</taxon>
        <taxon>Actinomycetota</taxon>
        <taxon>Actinomycetes</taxon>
        <taxon>Streptosporangiales</taxon>
        <taxon>Streptosporangiaceae</taxon>
        <taxon>Microbispora</taxon>
    </lineage>
</organism>
<comment type="caution">
    <text evidence="5">The sequence shown here is derived from an EMBL/GenBank/DDBJ whole genome shotgun (WGS) entry which is preliminary data.</text>
</comment>
<evidence type="ECO:0000256" key="2">
    <source>
        <dbReference type="ARBA" id="ARBA00023002"/>
    </source>
</evidence>
<dbReference type="Gene3D" id="3.40.50.720">
    <property type="entry name" value="NAD(P)-binding Rossmann-like Domain"/>
    <property type="match status" value="1"/>
</dbReference>
<proteinExistence type="inferred from homology"/>
<evidence type="ECO:0000259" key="3">
    <source>
        <dbReference type="Pfam" id="PF03446"/>
    </source>
</evidence>
<evidence type="ECO:0000256" key="1">
    <source>
        <dbReference type="ARBA" id="ARBA00009080"/>
    </source>
</evidence>
<feature type="domain" description="6-phosphogluconate dehydrogenase NADP-binding" evidence="3">
    <location>
        <begin position="21"/>
        <end position="176"/>
    </location>
</feature>
<evidence type="ECO:0000313" key="6">
    <source>
        <dbReference type="Proteomes" id="UP000674234"/>
    </source>
</evidence>
<dbReference type="SUPFAM" id="SSF51735">
    <property type="entry name" value="NAD(P)-binding Rossmann-fold domains"/>
    <property type="match status" value="1"/>
</dbReference>
<dbReference type="InterPro" id="IPR006115">
    <property type="entry name" value="6PGDH_NADP-bd"/>
</dbReference>
<feature type="domain" description="NADPH-dependent reductive aminase-like C-terminal" evidence="4">
    <location>
        <begin position="178"/>
        <end position="303"/>
    </location>
</feature>
<dbReference type="EMBL" id="JAFCNB010000016">
    <property type="protein sequence ID" value="MBP2706955.1"/>
    <property type="molecule type" value="Genomic_DNA"/>
</dbReference>
<dbReference type="PIRSF" id="PIRSF000103">
    <property type="entry name" value="HIBADH"/>
    <property type="match status" value="1"/>
</dbReference>